<evidence type="ECO:0000313" key="4">
    <source>
        <dbReference type="Proteomes" id="UP000245202"/>
    </source>
</evidence>
<gene>
    <name evidence="3" type="ORF">PAT3040_05054</name>
</gene>
<protein>
    <submittedName>
        <fullName evidence="3">Lipase</fullName>
    </submittedName>
</protein>
<proteinExistence type="predicted"/>
<dbReference type="PANTHER" id="PTHR30383">
    <property type="entry name" value="THIOESTERASE 1/PROTEASE 1/LYSOPHOSPHOLIPASE L1"/>
    <property type="match status" value="1"/>
</dbReference>
<dbReference type="SUPFAM" id="SSF52266">
    <property type="entry name" value="SGNH hydrolase"/>
    <property type="match status" value="1"/>
</dbReference>
<name>A0A2R5EW28_9BACL</name>
<dbReference type="InterPro" id="IPR036514">
    <property type="entry name" value="SGNH_hydro_sf"/>
</dbReference>
<accession>A0A2R5EW28</accession>
<dbReference type="Proteomes" id="UP000245202">
    <property type="component" value="Unassembled WGS sequence"/>
</dbReference>
<keyword evidence="4" id="KW-1185">Reference proteome</keyword>
<organism evidence="3 4">
    <name type="scientific">Paenibacillus agaridevorans</name>
    <dbReference type="NCBI Taxonomy" id="171404"/>
    <lineage>
        <taxon>Bacteria</taxon>
        <taxon>Bacillati</taxon>
        <taxon>Bacillota</taxon>
        <taxon>Bacilli</taxon>
        <taxon>Bacillales</taxon>
        <taxon>Paenibacillaceae</taxon>
        <taxon>Paenibacillus</taxon>
    </lineage>
</organism>
<dbReference type="EMBL" id="BDQX01000315">
    <property type="protein sequence ID" value="GBG10325.1"/>
    <property type="molecule type" value="Genomic_DNA"/>
</dbReference>
<evidence type="ECO:0000313" key="3">
    <source>
        <dbReference type="EMBL" id="GBG10325.1"/>
    </source>
</evidence>
<reference evidence="3 4" key="1">
    <citation type="submission" date="2017-08" db="EMBL/GenBank/DDBJ databases">
        <title>Substantial Increase in Enzyme Production by Combined Drug-Resistance Mutations in Paenibacillus agaridevorans.</title>
        <authorList>
            <person name="Tanaka Y."/>
            <person name="Funane K."/>
            <person name="Hosaka T."/>
            <person name="Shiwa Y."/>
            <person name="Fujita N."/>
            <person name="Miyazaki T."/>
            <person name="Yoshikawa H."/>
            <person name="Murakami K."/>
            <person name="Kasahara K."/>
            <person name="Inaoka T."/>
            <person name="Hiraga Y."/>
            <person name="Ochi K."/>
        </authorList>
    </citation>
    <scope>NUCLEOTIDE SEQUENCE [LARGE SCALE GENOMIC DNA]</scope>
    <source>
        <strain evidence="3 4">T-3040</strain>
    </source>
</reference>
<dbReference type="AlphaFoldDB" id="A0A2R5EW28"/>
<dbReference type="InterPro" id="IPR013830">
    <property type="entry name" value="SGNH_hydro"/>
</dbReference>
<feature type="domain" description="SGNH hydrolase-type esterase" evidence="2">
    <location>
        <begin position="12"/>
        <end position="201"/>
    </location>
</feature>
<dbReference type="Gene3D" id="3.40.50.1110">
    <property type="entry name" value="SGNH hydrolase"/>
    <property type="match status" value="1"/>
</dbReference>
<evidence type="ECO:0000256" key="1">
    <source>
        <dbReference type="SAM" id="Coils"/>
    </source>
</evidence>
<sequence>MIIPQRSKLVMIGDSITDCDRARPIGEGKGDTLGHGYVSLINALIEATYPLHEIRIVNMGVSGNTVRELKQRWQTDVLNLSPNWLSVMIGINDVMRYFNRRHLREMHISVEEYENTLDELITSAKQSKVEGVILMTPFFIEQNSSDRLREMTDNYGKAAKRVAQRHNAILVDVQQAFDQYLEHHYSLEIASDRVHPTQIGHMIIARAWLQALGYSWQG</sequence>
<dbReference type="InterPro" id="IPR051532">
    <property type="entry name" value="Ester_Hydrolysis_Enzymes"/>
</dbReference>
<dbReference type="RefSeq" id="WP_108994842.1">
    <property type="nucleotide sequence ID" value="NZ_BDQX01000315.1"/>
</dbReference>
<dbReference type="CDD" id="cd01834">
    <property type="entry name" value="SGNH_hydrolase_like_2"/>
    <property type="match status" value="1"/>
</dbReference>
<dbReference type="GO" id="GO:0004622">
    <property type="term" value="F:phosphatidylcholine lysophospholipase activity"/>
    <property type="evidence" value="ECO:0007669"/>
    <property type="project" value="TreeGrafter"/>
</dbReference>
<feature type="coiled-coil region" evidence="1">
    <location>
        <begin position="103"/>
        <end position="130"/>
    </location>
</feature>
<keyword evidence="1" id="KW-0175">Coiled coil</keyword>
<comment type="caution">
    <text evidence="3">The sequence shown here is derived from an EMBL/GenBank/DDBJ whole genome shotgun (WGS) entry which is preliminary data.</text>
</comment>
<dbReference type="PANTHER" id="PTHR30383:SF5">
    <property type="entry name" value="SGNH HYDROLASE-TYPE ESTERASE DOMAIN-CONTAINING PROTEIN"/>
    <property type="match status" value="1"/>
</dbReference>
<dbReference type="Pfam" id="PF13472">
    <property type="entry name" value="Lipase_GDSL_2"/>
    <property type="match status" value="1"/>
</dbReference>
<evidence type="ECO:0000259" key="2">
    <source>
        <dbReference type="Pfam" id="PF13472"/>
    </source>
</evidence>